<feature type="transmembrane region" description="Helical" evidence="7">
    <location>
        <begin position="37"/>
        <end position="65"/>
    </location>
</feature>
<dbReference type="GeneID" id="94825557"/>
<keyword evidence="6 7" id="KW-0012">Acyltransferase</keyword>
<sequence>MIQQLARIFVFNALLMTFVLPGINVTFKKFFNSDNTYIYNFGIIGSIGLFMLLLILEISWVYVLFMNPGKLPSEISKRGIDRISHFQPCKKCFLPKPPRCHHCSRCGSCILFMDHHCEAIGTCLGYRNFKVFILVLFYGSITCLYGALILISAIFLTSGSRITQFFLAAFLIGLSIGLHFFGDVYIKHNRNNTTTIENIYPMLNEKPNLPHINLLDKGIWKFIPTPPHIDPYLYLE</sequence>
<evidence type="ECO:0000313" key="9">
    <source>
        <dbReference type="EMBL" id="OHT16443.1"/>
    </source>
</evidence>
<accession>A0A1J4KYW1</accession>
<evidence type="ECO:0000256" key="1">
    <source>
        <dbReference type="ARBA" id="ARBA00004141"/>
    </source>
</evidence>
<dbReference type="PANTHER" id="PTHR22883">
    <property type="entry name" value="ZINC FINGER DHHC DOMAIN CONTAINING PROTEIN"/>
    <property type="match status" value="1"/>
</dbReference>
<dbReference type="GO" id="GO:0016020">
    <property type="term" value="C:membrane"/>
    <property type="evidence" value="ECO:0007669"/>
    <property type="project" value="UniProtKB-SubCell"/>
</dbReference>
<dbReference type="InterPro" id="IPR001594">
    <property type="entry name" value="Palmitoyltrfase_DHHC"/>
</dbReference>
<dbReference type="GO" id="GO:0006612">
    <property type="term" value="P:protein targeting to membrane"/>
    <property type="evidence" value="ECO:0007669"/>
    <property type="project" value="TreeGrafter"/>
</dbReference>
<evidence type="ECO:0000256" key="4">
    <source>
        <dbReference type="ARBA" id="ARBA00022989"/>
    </source>
</evidence>
<feature type="transmembrane region" description="Helical" evidence="7">
    <location>
        <begin position="131"/>
        <end position="156"/>
    </location>
</feature>
<proteinExistence type="inferred from homology"/>
<dbReference type="EC" id="2.3.1.225" evidence="7"/>
<feature type="domain" description="Palmitoyltransferase DHHC" evidence="8">
    <location>
        <begin position="87"/>
        <end position="172"/>
    </location>
</feature>
<dbReference type="AlphaFoldDB" id="A0A1J4KYW1"/>
<keyword evidence="2 7" id="KW-0808">Transferase</keyword>
<keyword evidence="5 7" id="KW-0472">Membrane</keyword>
<dbReference type="RefSeq" id="XP_068369579.1">
    <property type="nucleotide sequence ID" value="XM_068490853.1"/>
</dbReference>
<comment type="catalytic activity">
    <reaction evidence="7">
        <text>L-cysteinyl-[protein] + hexadecanoyl-CoA = S-hexadecanoyl-L-cysteinyl-[protein] + CoA</text>
        <dbReference type="Rhea" id="RHEA:36683"/>
        <dbReference type="Rhea" id="RHEA-COMP:10131"/>
        <dbReference type="Rhea" id="RHEA-COMP:11032"/>
        <dbReference type="ChEBI" id="CHEBI:29950"/>
        <dbReference type="ChEBI" id="CHEBI:57287"/>
        <dbReference type="ChEBI" id="CHEBI:57379"/>
        <dbReference type="ChEBI" id="CHEBI:74151"/>
        <dbReference type="EC" id="2.3.1.225"/>
    </reaction>
</comment>
<dbReference type="OrthoDB" id="9909019at2759"/>
<dbReference type="GO" id="GO:0005783">
    <property type="term" value="C:endoplasmic reticulum"/>
    <property type="evidence" value="ECO:0007669"/>
    <property type="project" value="TreeGrafter"/>
</dbReference>
<evidence type="ECO:0000256" key="2">
    <source>
        <dbReference type="ARBA" id="ARBA00022679"/>
    </source>
</evidence>
<protein>
    <recommendedName>
        <fullName evidence="7">Palmitoyltransferase</fullName>
        <ecNumber evidence="7">2.3.1.225</ecNumber>
    </recommendedName>
</protein>
<evidence type="ECO:0000259" key="8">
    <source>
        <dbReference type="Pfam" id="PF01529"/>
    </source>
</evidence>
<dbReference type="EMBL" id="MLAK01000111">
    <property type="protein sequence ID" value="OHT16443.1"/>
    <property type="molecule type" value="Genomic_DNA"/>
</dbReference>
<reference evidence="9" key="1">
    <citation type="submission" date="2016-10" db="EMBL/GenBank/DDBJ databases">
        <authorList>
            <person name="Benchimol M."/>
            <person name="Almeida L.G."/>
            <person name="Vasconcelos A.T."/>
            <person name="Perreira-Neves A."/>
            <person name="Rosa I.A."/>
            <person name="Tasca T."/>
            <person name="Bogo M.R."/>
            <person name="de Souza W."/>
        </authorList>
    </citation>
    <scope>NUCLEOTIDE SEQUENCE [LARGE SCALE GENOMIC DNA]</scope>
    <source>
        <strain evidence="9">K</strain>
    </source>
</reference>
<evidence type="ECO:0000256" key="6">
    <source>
        <dbReference type="ARBA" id="ARBA00023315"/>
    </source>
</evidence>
<dbReference type="InterPro" id="IPR039859">
    <property type="entry name" value="PFA4/ZDH16/20/ERF2-like"/>
</dbReference>
<dbReference type="GO" id="GO:0019706">
    <property type="term" value="F:protein-cysteine S-palmitoyltransferase activity"/>
    <property type="evidence" value="ECO:0007669"/>
    <property type="project" value="UniProtKB-EC"/>
</dbReference>
<keyword evidence="3 7" id="KW-0812">Transmembrane</keyword>
<evidence type="ECO:0000256" key="5">
    <source>
        <dbReference type="ARBA" id="ARBA00023136"/>
    </source>
</evidence>
<keyword evidence="10" id="KW-1185">Reference proteome</keyword>
<evidence type="ECO:0000256" key="3">
    <source>
        <dbReference type="ARBA" id="ARBA00022692"/>
    </source>
</evidence>
<dbReference type="Proteomes" id="UP000179807">
    <property type="component" value="Unassembled WGS sequence"/>
</dbReference>
<dbReference type="Pfam" id="PF01529">
    <property type="entry name" value="DHHC"/>
    <property type="match status" value="1"/>
</dbReference>
<comment type="domain">
    <text evidence="7">The DHHC domain is required for palmitoyltransferase activity.</text>
</comment>
<evidence type="ECO:0000313" key="10">
    <source>
        <dbReference type="Proteomes" id="UP000179807"/>
    </source>
</evidence>
<dbReference type="PROSITE" id="PS50216">
    <property type="entry name" value="DHHC"/>
    <property type="match status" value="1"/>
</dbReference>
<comment type="similarity">
    <text evidence="7">Belongs to the DHHC palmitoyltransferase family.</text>
</comment>
<evidence type="ECO:0000256" key="7">
    <source>
        <dbReference type="RuleBase" id="RU079119"/>
    </source>
</evidence>
<name>A0A1J4KYW1_9EUKA</name>
<feature type="transmembrane region" description="Helical" evidence="7">
    <location>
        <begin position="5"/>
        <end position="25"/>
    </location>
</feature>
<comment type="caution">
    <text evidence="9">The sequence shown here is derived from an EMBL/GenBank/DDBJ whole genome shotgun (WGS) entry which is preliminary data.</text>
</comment>
<feature type="transmembrane region" description="Helical" evidence="7">
    <location>
        <begin position="162"/>
        <end position="181"/>
    </location>
</feature>
<organism evidence="9 10">
    <name type="scientific">Tritrichomonas foetus</name>
    <dbReference type="NCBI Taxonomy" id="1144522"/>
    <lineage>
        <taxon>Eukaryota</taxon>
        <taxon>Metamonada</taxon>
        <taxon>Parabasalia</taxon>
        <taxon>Tritrichomonadida</taxon>
        <taxon>Tritrichomonadidae</taxon>
        <taxon>Tritrichomonas</taxon>
    </lineage>
</organism>
<comment type="subcellular location">
    <subcellularLocation>
        <location evidence="1">Membrane</location>
        <topology evidence="1">Multi-pass membrane protein</topology>
    </subcellularLocation>
</comment>
<keyword evidence="4 7" id="KW-1133">Transmembrane helix</keyword>
<gene>
    <name evidence="9" type="ORF">TRFO_02703</name>
</gene>
<dbReference type="GO" id="GO:0005794">
    <property type="term" value="C:Golgi apparatus"/>
    <property type="evidence" value="ECO:0007669"/>
    <property type="project" value="TreeGrafter"/>
</dbReference>
<dbReference type="VEuPathDB" id="TrichDB:TRFO_02703"/>